<proteinExistence type="inferred from homology"/>
<dbReference type="InterPro" id="IPR036396">
    <property type="entry name" value="Cyt_P450_sf"/>
</dbReference>
<keyword evidence="3" id="KW-0349">Heme</keyword>
<evidence type="ECO:0000256" key="2">
    <source>
        <dbReference type="ARBA" id="ARBA00010617"/>
    </source>
</evidence>
<keyword evidence="6" id="KW-0812">Transmembrane</keyword>
<dbReference type="EMBL" id="JBAWTH010000038">
    <property type="protein sequence ID" value="KAL2284107.1"/>
    <property type="molecule type" value="Genomic_DNA"/>
</dbReference>
<reference evidence="7 8" key="1">
    <citation type="submission" date="2024-03" db="EMBL/GenBank/DDBJ databases">
        <title>A high-quality draft genome sequence of Diaporthe vaccinii, a causative agent of upright dieback and viscid rot disease in cranberry plants.</title>
        <authorList>
            <person name="Sarrasin M."/>
            <person name="Lang B.F."/>
            <person name="Burger G."/>
        </authorList>
    </citation>
    <scope>NUCLEOTIDE SEQUENCE [LARGE SCALE GENOMIC DNA]</scope>
    <source>
        <strain evidence="7 8">IS7</strain>
    </source>
</reference>
<accession>A0ABR4ENV5</accession>
<comment type="similarity">
    <text evidence="2">Belongs to the cytochrome P450 family.</text>
</comment>
<keyword evidence="6" id="KW-0472">Membrane</keyword>
<gene>
    <name evidence="7" type="ORF">FJTKL_09099</name>
</gene>
<evidence type="ECO:0008006" key="9">
    <source>
        <dbReference type="Google" id="ProtNLM"/>
    </source>
</evidence>
<evidence type="ECO:0000313" key="7">
    <source>
        <dbReference type="EMBL" id="KAL2284107.1"/>
    </source>
</evidence>
<organism evidence="7 8">
    <name type="scientific">Diaporthe vaccinii</name>
    <dbReference type="NCBI Taxonomy" id="105482"/>
    <lineage>
        <taxon>Eukaryota</taxon>
        <taxon>Fungi</taxon>
        <taxon>Dikarya</taxon>
        <taxon>Ascomycota</taxon>
        <taxon>Pezizomycotina</taxon>
        <taxon>Sordariomycetes</taxon>
        <taxon>Sordariomycetidae</taxon>
        <taxon>Diaporthales</taxon>
        <taxon>Diaporthaceae</taxon>
        <taxon>Diaporthe</taxon>
        <taxon>Diaporthe eres species complex</taxon>
    </lineage>
</organism>
<dbReference type="InterPro" id="IPR050121">
    <property type="entry name" value="Cytochrome_P450_monoxygenase"/>
</dbReference>
<evidence type="ECO:0000256" key="1">
    <source>
        <dbReference type="ARBA" id="ARBA00001971"/>
    </source>
</evidence>
<sequence>MAPGSPLGLVAGLGFTSGQWAGLAFATVAVYAATRCVYLLYFHPLSRYPGPRLAAVSSVWRACHWLGGRYPWAIARVLDQYGDVVRIGPNEVVFMSPKASEDIYDSHTKHLEHFTRTAWLDLGEGED</sequence>
<dbReference type="Gene3D" id="1.10.630.10">
    <property type="entry name" value="Cytochrome P450"/>
    <property type="match status" value="1"/>
</dbReference>
<evidence type="ECO:0000313" key="8">
    <source>
        <dbReference type="Proteomes" id="UP001600888"/>
    </source>
</evidence>
<dbReference type="Proteomes" id="UP001600888">
    <property type="component" value="Unassembled WGS sequence"/>
</dbReference>
<comment type="cofactor">
    <cofactor evidence="1">
        <name>heme</name>
        <dbReference type="ChEBI" id="CHEBI:30413"/>
    </cofactor>
</comment>
<evidence type="ECO:0000256" key="6">
    <source>
        <dbReference type="SAM" id="Phobius"/>
    </source>
</evidence>
<dbReference type="PANTHER" id="PTHR24305">
    <property type="entry name" value="CYTOCHROME P450"/>
    <property type="match status" value="1"/>
</dbReference>
<keyword evidence="5" id="KW-0408">Iron</keyword>
<keyword evidence="4" id="KW-0479">Metal-binding</keyword>
<keyword evidence="8" id="KW-1185">Reference proteome</keyword>
<evidence type="ECO:0000256" key="5">
    <source>
        <dbReference type="ARBA" id="ARBA00023004"/>
    </source>
</evidence>
<name>A0ABR4ENV5_9PEZI</name>
<feature type="transmembrane region" description="Helical" evidence="6">
    <location>
        <begin position="20"/>
        <end position="42"/>
    </location>
</feature>
<protein>
    <recommendedName>
        <fullName evidence="9">Cytochrome P450</fullName>
    </recommendedName>
</protein>
<keyword evidence="6" id="KW-1133">Transmembrane helix</keyword>
<dbReference type="PANTHER" id="PTHR24305:SF210">
    <property type="entry name" value="CYTOCHROME P450 MONOOXYGENASE ASQL-RELATED"/>
    <property type="match status" value="1"/>
</dbReference>
<dbReference type="SUPFAM" id="SSF48264">
    <property type="entry name" value="Cytochrome P450"/>
    <property type="match status" value="1"/>
</dbReference>
<evidence type="ECO:0000256" key="3">
    <source>
        <dbReference type="ARBA" id="ARBA00022617"/>
    </source>
</evidence>
<comment type="caution">
    <text evidence="7">The sequence shown here is derived from an EMBL/GenBank/DDBJ whole genome shotgun (WGS) entry which is preliminary data.</text>
</comment>
<evidence type="ECO:0000256" key="4">
    <source>
        <dbReference type="ARBA" id="ARBA00022723"/>
    </source>
</evidence>